<dbReference type="InterPro" id="IPR036259">
    <property type="entry name" value="MFS_trans_sf"/>
</dbReference>
<feature type="transmembrane region" description="Helical" evidence="9">
    <location>
        <begin position="694"/>
        <end position="716"/>
    </location>
</feature>
<dbReference type="SUPFAM" id="SSF47473">
    <property type="entry name" value="EF-hand"/>
    <property type="match status" value="1"/>
</dbReference>
<evidence type="ECO:0000256" key="2">
    <source>
        <dbReference type="ARBA" id="ARBA00007467"/>
    </source>
</evidence>
<feature type="transmembrane region" description="Helical" evidence="9">
    <location>
        <begin position="634"/>
        <end position="653"/>
    </location>
</feature>
<comment type="subcellular location">
    <subcellularLocation>
        <location evidence="1">Endomembrane system</location>
        <topology evidence="1">Multi-pass membrane protein</topology>
    </subcellularLocation>
</comment>
<evidence type="ECO:0000256" key="7">
    <source>
        <dbReference type="ARBA" id="ARBA00023136"/>
    </source>
</evidence>
<keyword evidence="5" id="KW-0106">Calcium</keyword>
<dbReference type="InterPro" id="IPR003492">
    <property type="entry name" value="Battenin_disease_Cln3"/>
</dbReference>
<feature type="compositionally biased region" description="Basic residues" evidence="8">
    <location>
        <begin position="334"/>
        <end position="348"/>
    </location>
</feature>
<feature type="transmembrane region" description="Helical" evidence="9">
    <location>
        <begin position="989"/>
        <end position="1012"/>
    </location>
</feature>
<evidence type="ECO:0000256" key="5">
    <source>
        <dbReference type="ARBA" id="ARBA00022837"/>
    </source>
</evidence>
<dbReference type="Gene3D" id="1.20.1250.20">
    <property type="entry name" value="MFS general substrate transporter like domains"/>
    <property type="match status" value="1"/>
</dbReference>
<organism evidence="11 12">
    <name type="scientific">Porites lobata</name>
    <dbReference type="NCBI Taxonomy" id="104759"/>
    <lineage>
        <taxon>Eukaryota</taxon>
        <taxon>Metazoa</taxon>
        <taxon>Cnidaria</taxon>
        <taxon>Anthozoa</taxon>
        <taxon>Hexacorallia</taxon>
        <taxon>Scleractinia</taxon>
        <taxon>Fungiina</taxon>
        <taxon>Poritidae</taxon>
        <taxon>Porites</taxon>
    </lineage>
</organism>
<name>A0ABN8N7D5_9CNID</name>
<dbReference type="InterPro" id="IPR002048">
    <property type="entry name" value="EF_hand_dom"/>
</dbReference>
<accession>A0ABN8N7D5</accession>
<comment type="similarity">
    <text evidence="2">Belongs to the battenin family.</text>
</comment>
<feature type="transmembrane region" description="Helical" evidence="9">
    <location>
        <begin position="665"/>
        <end position="687"/>
    </location>
</feature>
<keyword evidence="3" id="KW-0813">Transport</keyword>
<feature type="compositionally biased region" description="Polar residues" evidence="8">
    <location>
        <begin position="272"/>
        <end position="283"/>
    </location>
</feature>
<evidence type="ECO:0000313" key="12">
    <source>
        <dbReference type="Proteomes" id="UP001159405"/>
    </source>
</evidence>
<evidence type="ECO:0000256" key="4">
    <source>
        <dbReference type="ARBA" id="ARBA00022692"/>
    </source>
</evidence>
<feature type="transmembrane region" description="Helical" evidence="9">
    <location>
        <begin position="928"/>
        <end position="947"/>
    </location>
</feature>
<comment type="caution">
    <text evidence="11">The sequence shown here is derived from an EMBL/GenBank/DDBJ whole genome shotgun (WGS) entry which is preliminary data.</text>
</comment>
<dbReference type="Proteomes" id="UP001159405">
    <property type="component" value="Unassembled WGS sequence"/>
</dbReference>
<dbReference type="PRINTS" id="PR01315">
    <property type="entry name" value="BATTENIN"/>
</dbReference>
<evidence type="ECO:0000256" key="1">
    <source>
        <dbReference type="ARBA" id="ARBA00004127"/>
    </source>
</evidence>
<keyword evidence="4 9" id="KW-0812">Transmembrane</keyword>
<feature type="domain" description="EF-hand" evidence="10">
    <location>
        <begin position="446"/>
        <end position="481"/>
    </location>
</feature>
<dbReference type="EMBL" id="CALNXK010000011">
    <property type="protein sequence ID" value="CAH3043236.1"/>
    <property type="molecule type" value="Genomic_DNA"/>
</dbReference>
<dbReference type="InterPro" id="IPR011992">
    <property type="entry name" value="EF-hand-dom_pair"/>
</dbReference>
<dbReference type="Pfam" id="PF02487">
    <property type="entry name" value="CLN3"/>
    <property type="match status" value="1"/>
</dbReference>
<feature type="transmembrane region" description="Helical" evidence="9">
    <location>
        <begin position="722"/>
        <end position="742"/>
    </location>
</feature>
<feature type="transmembrane region" description="Helical" evidence="9">
    <location>
        <begin position="783"/>
        <end position="801"/>
    </location>
</feature>
<feature type="region of interest" description="Disordered" evidence="8">
    <location>
        <begin position="599"/>
        <end position="619"/>
    </location>
</feature>
<feature type="transmembrane region" description="Helical" evidence="9">
    <location>
        <begin position="749"/>
        <end position="771"/>
    </location>
</feature>
<keyword evidence="12" id="KW-1185">Reference proteome</keyword>
<protein>
    <recommendedName>
        <fullName evidence="10">EF-hand domain-containing protein</fullName>
    </recommendedName>
</protein>
<evidence type="ECO:0000256" key="3">
    <source>
        <dbReference type="ARBA" id="ARBA00022448"/>
    </source>
</evidence>
<evidence type="ECO:0000256" key="8">
    <source>
        <dbReference type="SAM" id="MobiDB-lite"/>
    </source>
</evidence>
<dbReference type="PROSITE" id="PS00018">
    <property type="entry name" value="EF_HAND_1"/>
    <property type="match status" value="1"/>
</dbReference>
<proteinExistence type="inferred from homology"/>
<feature type="transmembrane region" description="Helical" evidence="9">
    <location>
        <begin position="953"/>
        <end position="982"/>
    </location>
</feature>
<dbReference type="PANTHER" id="PTHR10981:SF0">
    <property type="entry name" value="BATTENIN"/>
    <property type="match status" value="1"/>
</dbReference>
<evidence type="ECO:0000313" key="11">
    <source>
        <dbReference type="EMBL" id="CAH3043236.1"/>
    </source>
</evidence>
<dbReference type="CDD" id="cd06174">
    <property type="entry name" value="MFS"/>
    <property type="match status" value="1"/>
</dbReference>
<reference evidence="11 12" key="1">
    <citation type="submission" date="2022-05" db="EMBL/GenBank/DDBJ databases">
        <authorList>
            <consortium name="Genoscope - CEA"/>
            <person name="William W."/>
        </authorList>
    </citation>
    <scope>NUCLEOTIDE SEQUENCE [LARGE SCALE GENOMIC DNA]</scope>
</reference>
<feature type="compositionally biased region" description="Polar residues" evidence="8">
    <location>
        <begin position="244"/>
        <end position="257"/>
    </location>
</feature>
<gene>
    <name evidence="11" type="ORF">PLOB_00002792</name>
</gene>
<dbReference type="Gene3D" id="1.10.238.10">
    <property type="entry name" value="EF-hand"/>
    <property type="match status" value="1"/>
</dbReference>
<keyword evidence="6 9" id="KW-1133">Transmembrane helix</keyword>
<feature type="region of interest" description="Disordered" evidence="8">
    <location>
        <begin position="241"/>
        <end position="369"/>
    </location>
</feature>
<feature type="compositionally biased region" description="Basic and acidic residues" evidence="8">
    <location>
        <begin position="284"/>
        <end position="295"/>
    </location>
</feature>
<feature type="compositionally biased region" description="Basic and acidic residues" evidence="8">
    <location>
        <begin position="258"/>
        <end position="270"/>
    </location>
</feature>
<feature type="transmembrane region" description="Helical" evidence="9">
    <location>
        <begin position="847"/>
        <end position="870"/>
    </location>
</feature>
<feature type="transmembrane region" description="Helical" evidence="9">
    <location>
        <begin position="890"/>
        <end position="908"/>
    </location>
</feature>
<evidence type="ECO:0000259" key="10">
    <source>
        <dbReference type="PROSITE" id="PS50222"/>
    </source>
</evidence>
<keyword evidence="7 9" id="KW-0472">Membrane</keyword>
<dbReference type="SUPFAM" id="SSF103473">
    <property type="entry name" value="MFS general substrate transporter"/>
    <property type="match status" value="1"/>
</dbReference>
<dbReference type="PANTHER" id="PTHR10981">
    <property type="entry name" value="BATTENIN"/>
    <property type="match status" value="1"/>
</dbReference>
<evidence type="ECO:0000256" key="9">
    <source>
        <dbReference type="SAM" id="Phobius"/>
    </source>
</evidence>
<dbReference type="PROSITE" id="PS50222">
    <property type="entry name" value="EF_HAND_2"/>
    <property type="match status" value="1"/>
</dbReference>
<dbReference type="InterPro" id="IPR018247">
    <property type="entry name" value="EF_Hand_1_Ca_BS"/>
</dbReference>
<evidence type="ECO:0000256" key="6">
    <source>
        <dbReference type="ARBA" id="ARBA00022989"/>
    </source>
</evidence>
<sequence>MLPYISSGRYGIVSEPVYSSNSVNEINEVNNPLPDSFVDKDQAWPSLPLISEGSFTSLVSKQSGKSLERGRERATKNKEVNSLGQGLDIQRSGLKITQLQLNCQMKNLDRGWCAQGINPRLVNSSRSSQLPTMGFHVMSTAERLIFEQSLGQPVESLHKMKHQAAAQSRKNQIKLGGQTIINKGYRMPVISRVVSPSKPSAPAMPSHVPEANHVVNLNSKASSKPISSVAIHSRCCCRHHKQGNDQNATLKSRSSDSLTKERVSRGKKEGSVINQNIHGNTFSGEKRVKPTDRPPPKKLPSPSGFIVGQPRRKSKRVNVLASDSSSSIQEERKRVKKSVPKQTKQKRLKSPEHKSTEILPTSTDPAEESTKELMICVEDAKQISVFEDVSKEPEELMEVEYLDEQKESYNREQPDSLDVISVRSATTCDPRRSATPRLLKVASEVKTDPTLAKVFQKLDTDCDGHISFAELKKSLPTHLSSHQIKYLKKIYDMACESTFFGLEEFTATHHMCSLLTNSSPVVSHAMSNLDLSTMEDWLTAFMESFAKSDKQQSGVIDLPSFVSKDDTISGVELLAFIPAGRPELVAILRTQFCGKMEPTFTSDDNDSGGEELGSKSAKDEVDEEGFTKLDHIKICISFGGISMLLHSFFTIVLSGSQDILAGTYIPTTTILATHVATMVTVTSFLPWCMQRIPYLWRTLIVFLAMASGTLVLIAVRSVYVKIIGVSLNALAHSLGEISFLALSAFYGKFSITSFAAGSGAGILLGPIYYTAMTSWACISPQTTIAIISPTILLILLFYYILDKDRLKPFALLDTYKKVKSSDTDTSANVDHLYKENPFELSWREKAVAAWQILPCMAALCAAYISQYITIQAVFTTIAFGNAPFAPRDHYVYYVLLNGIGEFLLRSYLSIVAWARPALVPRLVIKRTWIFSVLLLAVMAFSISASYYRLFHNVWSVLFLCFVIGSLSGVVFSNTVCAVPLIVEPKYKEFCMGLVTIGESAGVLIASFVGLAVEPALRKHCSHIASHPSLCFTRHKSYKWSSSVCSAKA</sequence>